<organism evidence="1 2">
    <name type="scientific">Candidatus Rhodoblastus alkanivorans</name>
    <dbReference type="NCBI Taxonomy" id="2954117"/>
    <lineage>
        <taxon>Bacteria</taxon>
        <taxon>Pseudomonadati</taxon>
        <taxon>Pseudomonadota</taxon>
        <taxon>Alphaproteobacteria</taxon>
        <taxon>Hyphomicrobiales</taxon>
        <taxon>Rhodoblastaceae</taxon>
        <taxon>Rhodoblastus</taxon>
    </lineage>
</organism>
<comment type="caution">
    <text evidence="1">The sequence shown here is derived from an EMBL/GenBank/DDBJ whole genome shotgun (WGS) entry which is preliminary data.</text>
</comment>
<dbReference type="Proteomes" id="UP001139104">
    <property type="component" value="Unassembled WGS sequence"/>
</dbReference>
<evidence type="ECO:0000313" key="1">
    <source>
        <dbReference type="EMBL" id="MCI4682925.1"/>
    </source>
</evidence>
<reference evidence="1" key="1">
    <citation type="journal article" date="2022" name="ISME J.">
        <title>Identification of active gaseous-alkane degraders at natural gas seeps.</title>
        <authorList>
            <person name="Farhan Ul Haque M."/>
            <person name="Hernandez M."/>
            <person name="Crombie A.T."/>
            <person name="Murrell J.C."/>
        </authorList>
    </citation>
    <scope>NUCLEOTIDE SEQUENCE</scope>
    <source>
        <strain evidence="1">PC2</strain>
    </source>
</reference>
<sequence>MVIGDSSRHALDRAGEFLRNEFSRTSRFWKQSQLGISFGGALFATKNEVRAARRIPVGVSASRGLPQGR</sequence>
<proteinExistence type="predicted"/>
<name>A0ABS9Z684_9HYPH</name>
<accession>A0ABS9Z684</accession>
<gene>
    <name evidence="1" type="ORF">K2U94_09135</name>
</gene>
<evidence type="ECO:0000313" key="2">
    <source>
        <dbReference type="Proteomes" id="UP001139104"/>
    </source>
</evidence>
<protein>
    <submittedName>
        <fullName evidence="1">Uncharacterized protein</fullName>
    </submittedName>
</protein>
<dbReference type="RefSeq" id="WP_243066905.1">
    <property type="nucleotide sequence ID" value="NZ_JAIVFK010000010.1"/>
</dbReference>
<dbReference type="EMBL" id="JAIVFP010000001">
    <property type="protein sequence ID" value="MCI4682925.1"/>
    <property type="molecule type" value="Genomic_DNA"/>
</dbReference>
<keyword evidence="2" id="KW-1185">Reference proteome</keyword>